<evidence type="ECO:0000256" key="5">
    <source>
        <dbReference type="ARBA" id="ARBA00023136"/>
    </source>
</evidence>
<dbReference type="Proteomes" id="UP000037267">
    <property type="component" value="Unassembled WGS sequence"/>
</dbReference>
<evidence type="ECO:0000256" key="3">
    <source>
        <dbReference type="ARBA" id="ARBA00022692"/>
    </source>
</evidence>
<evidence type="ECO:0000259" key="7">
    <source>
        <dbReference type="Pfam" id="PF10035"/>
    </source>
</evidence>
<evidence type="ECO:0000256" key="1">
    <source>
        <dbReference type="ARBA" id="ARBA00004651"/>
    </source>
</evidence>
<evidence type="ECO:0000259" key="8">
    <source>
        <dbReference type="Pfam" id="PF18955"/>
    </source>
</evidence>
<dbReference type="GO" id="GO:0005886">
    <property type="term" value="C:plasma membrane"/>
    <property type="evidence" value="ECO:0007669"/>
    <property type="project" value="UniProtKB-SubCell"/>
</dbReference>
<organism evidence="9 10">
    <name type="scientific">Gottschalkia purinilytica</name>
    <name type="common">Clostridium purinilyticum</name>
    <dbReference type="NCBI Taxonomy" id="1503"/>
    <lineage>
        <taxon>Bacteria</taxon>
        <taxon>Bacillati</taxon>
        <taxon>Bacillota</taxon>
        <taxon>Tissierellia</taxon>
        <taxon>Tissierellales</taxon>
        <taxon>Gottschalkiaceae</taxon>
        <taxon>Gottschalkia</taxon>
    </lineage>
</organism>
<dbReference type="RefSeq" id="WP_050355868.1">
    <property type="nucleotide sequence ID" value="NZ_LGSS01000012.1"/>
</dbReference>
<proteinExistence type="inferred from homology"/>
<dbReference type="HAMAP" id="MF_01515">
    <property type="entry name" value="UPF0316"/>
    <property type="match status" value="1"/>
</dbReference>
<evidence type="ECO:0000256" key="4">
    <source>
        <dbReference type="ARBA" id="ARBA00022989"/>
    </source>
</evidence>
<dbReference type="Pfam" id="PF10035">
    <property type="entry name" value="DUF2179"/>
    <property type="match status" value="1"/>
</dbReference>
<protein>
    <recommendedName>
        <fullName evidence="6">UPF0316 protein CLPU_12c00100</fullName>
    </recommendedName>
</protein>
<keyword evidence="2 6" id="KW-1003">Cell membrane</keyword>
<keyword evidence="4 6" id="KW-1133">Transmembrane helix</keyword>
<dbReference type="EMBL" id="LGSS01000012">
    <property type="protein sequence ID" value="KNF07737.1"/>
    <property type="molecule type" value="Genomic_DNA"/>
</dbReference>
<dbReference type="Pfam" id="PF18955">
    <property type="entry name" value="DUF5698"/>
    <property type="match status" value="1"/>
</dbReference>
<accession>A0A0L0W8G3</accession>
<dbReference type="InterPro" id="IPR044035">
    <property type="entry name" value="DUF5698"/>
</dbReference>
<dbReference type="PANTHER" id="PTHR40060">
    <property type="entry name" value="UPF0316 PROTEIN YEBE"/>
    <property type="match status" value="1"/>
</dbReference>
<keyword evidence="10" id="KW-1185">Reference proteome</keyword>
<keyword evidence="3 6" id="KW-0812">Transmembrane</keyword>
<keyword evidence="5 6" id="KW-0472">Membrane</keyword>
<dbReference type="InterPro" id="IPR019264">
    <property type="entry name" value="DUF2179"/>
</dbReference>
<dbReference type="InterPro" id="IPR022930">
    <property type="entry name" value="UPF0316"/>
</dbReference>
<feature type="domain" description="DUF2179" evidence="7">
    <location>
        <begin position="112"/>
        <end position="162"/>
    </location>
</feature>
<dbReference type="PANTHER" id="PTHR40060:SF1">
    <property type="entry name" value="UPF0316 PROTEIN YEBE"/>
    <property type="match status" value="1"/>
</dbReference>
<sequence>MDFLIIFFAKIFEVSLTTIRTVFLARGEKLISSVIGFVEVLIWLKIVSVVLVGINESPQKMFAYALGFAFGNYVGLIVEEKIALGHYTIQAIVNKEAGDKLAKFLREQNIAVTEMTGKGKDNEKSILLIHVRRRNKQNIISLIEEHSTKAFITIIDAKQMFGGYGLTRKRR</sequence>
<dbReference type="AlphaFoldDB" id="A0A0L0W8G3"/>
<feature type="transmembrane region" description="Helical" evidence="6">
    <location>
        <begin position="61"/>
        <end position="78"/>
    </location>
</feature>
<evidence type="ECO:0000256" key="6">
    <source>
        <dbReference type="HAMAP-Rule" id="MF_01515"/>
    </source>
</evidence>
<feature type="transmembrane region" description="Helical" evidence="6">
    <location>
        <begin position="30"/>
        <end position="55"/>
    </location>
</feature>
<comment type="subcellular location">
    <subcellularLocation>
        <location evidence="1 6">Cell membrane</location>
        <topology evidence="1 6">Multi-pass membrane protein</topology>
    </subcellularLocation>
</comment>
<evidence type="ECO:0000313" key="9">
    <source>
        <dbReference type="EMBL" id="KNF07737.1"/>
    </source>
</evidence>
<comment type="similarity">
    <text evidence="6">Belongs to the UPF0316 family.</text>
</comment>
<evidence type="ECO:0000313" key="10">
    <source>
        <dbReference type="Proteomes" id="UP000037267"/>
    </source>
</evidence>
<feature type="transmembrane region" description="Helical" evidence="6">
    <location>
        <begin position="6"/>
        <end position="23"/>
    </location>
</feature>
<comment type="caution">
    <text evidence="9">The sequence shown here is derived from an EMBL/GenBank/DDBJ whole genome shotgun (WGS) entry which is preliminary data.</text>
</comment>
<reference evidence="10" key="1">
    <citation type="submission" date="2015-07" db="EMBL/GenBank/DDBJ databases">
        <title>Draft genome sequence of the purine-degrading Gottschalkia purinilyticum DSM 1384 (formerly Clostridium purinilyticum).</title>
        <authorList>
            <person name="Poehlein A."/>
            <person name="Schiel-Bengelsdorf B."/>
            <person name="Bengelsdorf F.R."/>
            <person name="Daniel R."/>
            <person name="Duerre P."/>
        </authorList>
    </citation>
    <scope>NUCLEOTIDE SEQUENCE [LARGE SCALE GENOMIC DNA]</scope>
    <source>
        <strain evidence="10">DSM 1384</strain>
    </source>
</reference>
<evidence type="ECO:0000256" key="2">
    <source>
        <dbReference type="ARBA" id="ARBA00022475"/>
    </source>
</evidence>
<dbReference type="OrthoDB" id="48231at2"/>
<dbReference type="STRING" id="1503.CLPU_12c00100"/>
<name>A0A0L0W8G3_GOTPU</name>
<gene>
    <name evidence="9" type="ORF">CLPU_12c00100</name>
</gene>
<dbReference type="CDD" id="cd16381">
    <property type="entry name" value="YitT_C_like_1"/>
    <property type="match status" value="1"/>
</dbReference>
<feature type="domain" description="DUF5698" evidence="8">
    <location>
        <begin position="18"/>
        <end position="75"/>
    </location>
</feature>